<dbReference type="STRING" id="1220583.GOACH_05_02430"/>
<proteinExistence type="predicted"/>
<dbReference type="RefSeq" id="WP_005173411.1">
    <property type="nucleotide sequence ID" value="NZ_BANR01000005.1"/>
</dbReference>
<comment type="caution">
    <text evidence="2">The sequence shown here is derived from an EMBL/GenBank/DDBJ whole genome shotgun (WGS) entry which is preliminary data.</text>
</comment>
<dbReference type="AlphaFoldDB" id="L7KID5"/>
<name>L7KID5_9ACTN</name>
<reference evidence="2 3" key="1">
    <citation type="submission" date="2012-12" db="EMBL/GenBank/DDBJ databases">
        <title>Whole genome shotgun sequence of Gordonia aichiensis NBRC 108223.</title>
        <authorList>
            <person name="Isaki-Nakamura S."/>
            <person name="Hosoyama A."/>
            <person name="Tsuchikane K."/>
            <person name="Ando Y."/>
            <person name="Baba S."/>
            <person name="Ohji S."/>
            <person name="Hamada M."/>
            <person name="Tamura T."/>
            <person name="Yamazoe A."/>
            <person name="Yamazaki S."/>
            <person name="Fujita N."/>
        </authorList>
    </citation>
    <scope>NUCLEOTIDE SEQUENCE [LARGE SCALE GENOMIC DNA]</scope>
    <source>
        <strain evidence="2 3">NBRC 108223</strain>
    </source>
</reference>
<accession>L7KID5</accession>
<evidence type="ECO:0000313" key="3">
    <source>
        <dbReference type="Proteomes" id="UP000010988"/>
    </source>
</evidence>
<evidence type="ECO:0000313" key="2">
    <source>
        <dbReference type="EMBL" id="GAC48374.1"/>
    </source>
</evidence>
<sequence length="115" mass="11076">MNDATYRCALPDSGGVVGELGVTDVGACTGVDELGDDGFGADGTVGDGAVDGDVVVVVGTDVVGVSTDDGDWDDIGSGGVSAAPTAGAATAPARTPARTPAASAVISRRLGRKLL</sequence>
<feature type="region of interest" description="Disordered" evidence="1">
    <location>
        <begin position="67"/>
        <end position="104"/>
    </location>
</feature>
<gene>
    <name evidence="2" type="ORF">GOACH_05_02430</name>
</gene>
<organism evidence="2 3">
    <name type="scientific">Gordonia aichiensis NBRC 108223</name>
    <dbReference type="NCBI Taxonomy" id="1220583"/>
    <lineage>
        <taxon>Bacteria</taxon>
        <taxon>Bacillati</taxon>
        <taxon>Actinomycetota</taxon>
        <taxon>Actinomycetes</taxon>
        <taxon>Mycobacteriales</taxon>
        <taxon>Gordoniaceae</taxon>
        <taxon>Gordonia</taxon>
    </lineage>
</organism>
<keyword evidence="3" id="KW-1185">Reference proteome</keyword>
<feature type="compositionally biased region" description="Low complexity" evidence="1">
    <location>
        <begin position="80"/>
        <end position="104"/>
    </location>
</feature>
<evidence type="ECO:0000256" key="1">
    <source>
        <dbReference type="SAM" id="MobiDB-lite"/>
    </source>
</evidence>
<dbReference type="EMBL" id="BANR01000005">
    <property type="protein sequence ID" value="GAC48374.1"/>
    <property type="molecule type" value="Genomic_DNA"/>
</dbReference>
<protein>
    <submittedName>
        <fullName evidence="2">Uncharacterized protein</fullName>
    </submittedName>
</protein>
<dbReference type="Proteomes" id="UP000010988">
    <property type="component" value="Unassembled WGS sequence"/>
</dbReference>